<reference evidence="1 2" key="1">
    <citation type="journal article" date="2020" name="ISME J.">
        <title>Comparative genomics reveals insights into cyanobacterial evolution and habitat adaptation.</title>
        <authorList>
            <person name="Chen M.Y."/>
            <person name="Teng W.K."/>
            <person name="Zhao L."/>
            <person name="Hu C.X."/>
            <person name="Zhou Y.K."/>
            <person name="Han B.P."/>
            <person name="Song L.R."/>
            <person name="Shu W.S."/>
        </authorList>
    </citation>
    <scope>NUCLEOTIDE SEQUENCE [LARGE SCALE GENOMIC DNA]</scope>
    <source>
        <strain evidence="1 2">FACHB-119</strain>
    </source>
</reference>
<name>A0ABR8D7B3_9NOST</name>
<dbReference type="Pfam" id="PF01257">
    <property type="entry name" value="2Fe-2S_thioredx"/>
    <property type="match status" value="1"/>
</dbReference>
<comment type="caution">
    <text evidence="1">The sequence shown here is derived from an EMBL/GenBank/DDBJ whole genome shotgun (WGS) entry which is preliminary data.</text>
</comment>
<organism evidence="1 2">
    <name type="scientific">Anabaena azotica FACHB-119</name>
    <dbReference type="NCBI Taxonomy" id="947527"/>
    <lineage>
        <taxon>Bacteria</taxon>
        <taxon>Bacillati</taxon>
        <taxon>Cyanobacteriota</taxon>
        <taxon>Cyanophyceae</taxon>
        <taxon>Nostocales</taxon>
        <taxon>Nostocaceae</taxon>
        <taxon>Anabaena</taxon>
        <taxon>Anabaena azotica</taxon>
    </lineage>
</organism>
<sequence>MGEKFLTLSEFNLEGNFLGFTGKKPRKLKYLSLAVPSGDVLVKLPKKLRGSLSSSLEIGEPINIYGVCKLNKYTGTIKLKAYQVIVSNRIAEIASPPAKIMVCQKAGCVKRGGKGLLSELEKTLCDRGLRDKVEIEHTDCQKRCSSAPNCVLMLGKKKYKKIHPEAIATLLESYLTDEHPCITGDR</sequence>
<evidence type="ECO:0000313" key="1">
    <source>
        <dbReference type="EMBL" id="MBD2502026.1"/>
    </source>
</evidence>
<protein>
    <submittedName>
        <fullName evidence="1">(2Fe-2S) ferredoxin domain-containing protein</fullName>
    </submittedName>
</protein>
<dbReference type="Gene3D" id="3.40.30.10">
    <property type="entry name" value="Glutaredoxin"/>
    <property type="match status" value="1"/>
</dbReference>
<keyword evidence="2" id="KW-1185">Reference proteome</keyword>
<dbReference type="Proteomes" id="UP000661112">
    <property type="component" value="Unassembled WGS sequence"/>
</dbReference>
<accession>A0ABR8D7B3</accession>
<dbReference type="SUPFAM" id="SSF52833">
    <property type="entry name" value="Thioredoxin-like"/>
    <property type="match status" value="1"/>
</dbReference>
<dbReference type="EMBL" id="JACJSG010000019">
    <property type="protein sequence ID" value="MBD2502026.1"/>
    <property type="molecule type" value="Genomic_DNA"/>
</dbReference>
<gene>
    <name evidence="1" type="ORF">H6G83_15650</name>
</gene>
<dbReference type="InterPro" id="IPR036249">
    <property type="entry name" value="Thioredoxin-like_sf"/>
</dbReference>
<evidence type="ECO:0000313" key="2">
    <source>
        <dbReference type="Proteomes" id="UP000661112"/>
    </source>
</evidence>
<dbReference type="CDD" id="cd02980">
    <property type="entry name" value="TRX_Fd_family"/>
    <property type="match status" value="1"/>
</dbReference>
<proteinExistence type="predicted"/>
<dbReference type="RefSeq" id="WP_190473860.1">
    <property type="nucleotide sequence ID" value="NZ_JACJSG010000019.1"/>
</dbReference>